<feature type="transmembrane region" description="Helical" evidence="10">
    <location>
        <begin position="73"/>
        <end position="93"/>
    </location>
</feature>
<dbReference type="InterPro" id="IPR023352">
    <property type="entry name" value="MAPEG-like_dom_sf"/>
</dbReference>
<gene>
    <name evidence="11" type="ORF">DNTS_030406</name>
</gene>
<evidence type="ECO:0000256" key="4">
    <source>
        <dbReference type="ARBA" id="ARBA00022989"/>
    </source>
</evidence>
<proteinExistence type="predicted"/>
<feature type="region of interest" description="Disordered" evidence="9">
    <location>
        <begin position="266"/>
        <end position="286"/>
    </location>
</feature>
<keyword evidence="3 10" id="KW-0812">Transmembrane</keyword>
<dbReference type="Proteomes" id="UP000316079">
    <property type="component" value="Unassembled WGS sequence"/>
</dbReference>
<evidence type="ECO:0000256" key="7">
    <source>
        <dbReference type="ARBA" id="ARBA00023163"/>
    </source>
</evidence>
<sequence length="412" mass="46619">MVVLSKEHGYVALTGAASFLLMGYLSRSVMKARAKYNVPRLASALGMVWIVSRVIYAKGYATGKPEKRHRGAFGILALLGLVLCTVNTGRTMLGWGPVPKWPIYLFPVRDDSADLDFKASSSLDPAVHRTDQNIQTQLHQQSQAIEGLIENVRSLERERNAQQRQIQTLQEEQRRLHEKLQEKERDADQRFLSPAAERGMEQWKREMEREISCLRTQIHRATAAGNQEESFSSKLRREELEQLRRELEIIKDKLLRQEEDMFQLQSEAREARRQQERSSKYQSTQQEVRNLRLSISELKEDVQGLVLGGPHHTAAQEVHRSVVERPTSSVSSSDSDNDLSPTASLAEISSDELDASWLQEPPEMDTRRRGRVRLNSELAESEFSDAGSTLGSNLDAGSRVSDSLPDLSLSDL</sequence>
<keyword evidence="8" id="KW-0539">Nucleus</keyword>
<dbReference type="InterPro" id="IPR037212">
    <property type="entry name" value="Med7/Med21-like"/>
</dbReference>
<evidence type="ECO:0000313" key="12">
    <source>
        <dbReference type="Proteomes" id="UP000316079"/>
    </source>
</evidence>
<dbReference type="OrthoDB" id="410651at2759"/>
<evidence type="ECO:0000256" key="9">
    <source>
        <dbReference type="SAM" id="MobiDB-lite"/>
    </source>
</evidence>
<dbReference type="InterPro" id="IPR001129">
    <property type="entry name" value="Membr-assoc_MAPEG"/>
</dbReference>
<evidence type="ECO:0000256" key="5">
    <source>
        <dbReference type="ARBA" id="ARBA00023015"/>
    </source>
</evidence>
<evidence type="ECO:0000256" key="1">
    <source>
        <dbReference type="ARBA" id="ARBA00004123"/>
    </source>
</evidence>
<evidence type="ECO:0000313" key="11">
    <source>
        <dbReference type="EMBL" id="TRY99132.1"/>
    </source>
</evidence>
<comment type="caution">
    <text evidence="11">The sequence shown here is derived from an EMBL/GenBank/DDBJ whole genome shotgun (WGS) entry which is preliminary data.</text>
</comment>
<evidence type="ECO:0000256" key="10">
    <source>
        <dbReference type="SAM" id="Phobius"/>
    </source>
</evidence>
<feature type="compositionally biased region" description="Basic and acidic residues" evidence="9">
    <location>
        <begin position="267"/>
        <end position="279"/>
    </location>
</feature>
<dbReference type="GO" id="GO:0016020">
    <property type="term" value="C:membrane"/>
    <property type="evidence" value="ECO:0007669"/>
    <property type="project" value="UniProtKB-SubCell"/>
</dbReference>
<reference evidence="11 12" key="1">
    <citation type="journal article" date="2019" name="Sci. Data">
        <title>Hybrid genome assembly and annotation of Danionella translucida.</title>
        <authorList>
            <person name="Kadobianskyi M."/>
            <person name="Schulze L."/>
            <person name="Schuelke M."/>
            <person name="Judkewitz B."/>
        </authorList>
    </citation>
    <scope>NUCLEOTIDE SEQUENCE [LARGE SCALE GENOMIC DNA]</scope>
    <source>
        <strain evidence="11 12">Bolton</strain>
    </source>
</reference>
<name>A0A553RAB9_9TELE</name>
<dbReference type="InterPro" id="IPR039284">
    <property type="entry name" value="CCDC159/163"/>
</dbReference>
<organism evidence="11 12">
    <name type="scientific">Danionella cerebrum</name>
    <dbReference type="NCBI Taxonomy" id="2873325"/>
    <lineage>
        <taxon>Eukaryota</taxon>
        <taxon>Metazoa</taxon>
        <taxon>Chordata</taxon>
        <taxon>Craniata</taxon>
        <taxon>Vertebrata</taxon>
        <taxon>Euteleostomi</taxon>
        <taxon>Actinopterygii</taxon>
        <taxon>Neopterygii</taxon>
        <taxon>Teleostei</taxon>
        <taxon>Ostariophysi</taxon>
        <taxon>Cypriniformes</taxon>
        <taxon>Danionidae</taxon>
        <taxon>Danioninae</taxon>
        <taxon>Danionella</taxon>
    </lineage>
</organism>
<feature type="region of interest" description="Disordered" evidence="9">
    <location>
        <begin position="314"/>
        <end position="412"/>
    </location>
</feature>
<evidence type="ECO:0000256" key="6">
    <source>
        <dbReference type="ARBA" id="ARBA00023136"/>
    </source>
</evidence>
<feature type="compositionally biased region" description="Low complexity" evidence="9">
    <location>
        <begin position="401"/>
        <end position="412"/>
    </location>
</feature>
<dbReference type="PANTHER" id="PTHR34533">
    <property type="entry name" value="TRANSMEMBRANE PROTEIN CCDC163"/>
    <property type="match status" value="1"/>
</dbReference>
<keyword evidence="4 10" id="KW-1133">Transmembrane helix</keyword>
<dbReference type="Pfam" id="PF01124">
    <property type="entry name" value="MAPEG"/>
    <property type="match status" value="1"/>
</dbReference>
<dbReference type="SUPFAM" id="SSF161084">
    <property type="entry name" value="MAPEG domain-like"/>
    <property type="match status" value="1"/>
</dbReference>
<dbReference type="SUPFAM" id="SSF140718">
    <property type="entry name" value="Mediator hinge subcomplex-like"/>
    <property type="match status" value="1"/>
</dbReference>
<protein>
    <submittedName>
        <fullName evidence="11">Uncharacterized protein</fullName>
    </submittedName>
</protein>
<evidence type="ECO:0000256" key="2">
    <source>
        <dbReference type="ARBA" id="ARBA00004370"/>
    </source>
</evidence>
<evidence type="ECO:0000256" key="3">
    <source>
        <dbReference type="ARBA" id="ARBA00022692"/>
    </source>
</evidence>
<keyword evidence="5" id="KW-0805">Transcription regulation</keyword>
<dbReference type="AlphaFoldDB" id="A0A553RAB9"/>
<dbReference type="Gene3D" id="1.20.120.550">
    <property type="entry name" value="Membrane associated eicosanoid/glutathione metabolism-like domain"/>
    <property type="match status" value="1"/>
</dbReference>
<comment type="subcellular location">
    <subcellularLocation>
        <location evidence="2">Membrane</location>
    </subcellularLocation>
    <subcellularLocation>
        <location evidence="1">Nucleus</location>
    </subcellularLocation>
</comment>
<feature type="transmembrane region" description="Helical" evidence="10">
    <location>
        <begin position="12"/>
        <end position="29"/>
    </location>
</feature>
<dbReference type="GO" id="GO:0016592">
    <property type="term" value="C:mediator complex"/>
    <property type="evidence" value="ECO:0007669"/>
    <property type="project" value="InterPro"/>
</dbReference>
<keyword evidence="12" id="KW-1185">Reference proteome</keyword>
<feature type="compositionally biased region" description="Low complexity" evidence="9">
    <location>
        <begin position="324"/>
        <end position="340"/>
    </location>
</feature>
<evidence type="ECO:0000256" key="8">
    <source>
        <dbReference type="ARBA" id="ARBA00023242"/>
    </source>
</evidence>
<keyword evidence="6 10" id="KW-0472">Membrane</keyword>
<dbReference type="PANTHER" id="PTHR34533:SF3">
    <property type="entry name" value="BICD FAMILY-LIKE CARGO ADAPTER 2"/>
    <property type="match status" value="1"/>
</dbReference>
<keyword evidence="7" id="KW-0804">Transcription</keyword>
<accession>A0A553RAB9</accession>
<dbReference type="EMBL" id="SRMA01025102">
    <property type="protein sequence ID" value="TRY99132.1"/>
    <property type="molecule type" value="Genomic_DNA"/>
</dbReference>